<protein>
    <recommendedName>
        <fullName evidence="4">Tyrosine-protein phosphatase domain-containing protein</fullName>
    </recommendedName>
</protein>
<dbReference type="Gene3D" id="1.25.40.20">
    <property type="entry name" value="Ankyrin repeat-containing domain"/>
    <property type="match status" value="1"/>
</dbReference>
<dbReference type="RefSeq" id="XP_009041971.1">
    <property type="nucleotide sequence ID" value="XM_009043723.1"/>
</dbReference>
<feature type="repeat" description="ANK" evidence="3">
    <location>
        <begin position="30"/>
        <end position="62"/>
    </location>
</feature>
<dbReference type="Proteomes" id="UP000002729">
    <property type="component" value="Unassembled WGS sequence"/>
</dbReference>
<dbReference type="SMART" id="SM00195">
    <property type="entry name" value="DSPc"/>
    <property type="match status" value="1"/>
</dbReference>
<evidence type="ECO:0000256" key="2">
    <source>
        <dbReference type="ARBA" id="ARBA00023043"/>
    </source>
</evidence>
<accession>F0YNI5</accession>
<dbReference type="eggNOG" id="KOG4177">
    <property type="taxonomic scope" value="Eukaryota"/>
</dbReference>
<reference evidence="5 6" key="1">
    <citation type="journal article" date="2011" name="Proc. Natl. Acad. Sci. U.S.A.">
        <title>Niche of harmful alga Aureococcus anophagefferens revealed through ecogenomics.</title>
        <authorList>
            <person name="Gobler C.J."/>
            <person name="Berry D.L."/>
            <person name="Dyhrman S.T."/>
            <person name="Wilhelm S.W."/>
            <person name="Salamov A."/>
            <person name="Lobanov A.V."/>
            <person name="Zhang Y."/>
            <person name="Collier J.L."/>
            <person name="Wurch L.L."/>
            <person name="Kustka A.B."/>
            <person name="Dill B.D."/>
            <person name="Shah M."/>
            <person name="VerBerkmoes N.C."/>
            <person name="Kuo A."/>
            <person name="Terry A."/>
            <person name="Pangilinan J."/>
            <person name="Lindquist E.A."/>
            <person name="Lucas S."/>
            <person name="Paulsen I.T."/>
            <person name="Hattenrath-Lehmann T.K."/>
            <person name="Talmage S.C."/>
            <person name="Walker E.A."/>
            <person name="Koch F."/>
            <person name="Burson A.M."/>
            <person name="Marcoval M.A."/>
            <person name="Tang Y.Z."/>
            <person name="Lecleir G.R."/>
            <person name="Coyne K.J."/>
            <person name="Berg G.M."/>
            <person name="Bertrand E.M."/>
            <person name="Saito M.A."/>
            <person name="Gladyshev V.N."/>
            <person name="Grigoriev I.V."/>
        </authorList>
    </citation>
    <scope>NUCLEOTIDE SEQUENCE [LARGE SCALE GENOMIC DNA]</scope>
    <source>
        <strain evidence="6">CCMP 1984</strain>
    </source>
</reference>
<dbReference type="SMART" id="SM00248">
    <property type="entry name" value="ANK"/>
    <property type="match status" value="4"/>
</dbReference>
<dbReference type="SUPFAM" id="SSF52799">
    <property type="entry name" value="(Phosphotyrosine protein) phosphatases II"/>
    <property type="match status" value="1"/>
</dbReference>
<keyword evidence="6" id="KW-1185">Reference proteome</keyword>
<dbReference type="Pfam" id="PF12796">
    <property type="entry name" value="Ank_2"/>
    <property type="match status" value="1"/>
</dbReference>
<dbReference type="Gene3D" id="3.90.190.10">
    <property type="entry name" value="Protein tyrosine phosphatase superfamily"/>
    <property type="match status" value="1"/>
</dbReference>
<gene>
    <name evidence="5" type="ORF">AURANDRAFT_55582</name>
</gene>
<dbReference type="Pfam" id="PF00782">
    <property type="entry name" value="DSPc"/>
    <property type="match status" value="1"/>
</dbReference>
<dbReference type="Pfam" id="PF00023">
    <property type="entry name" value="Ank"/>
    <property type="match status" value="1"/>
</dbReference>
<dbReference type="InterPro" id="IPR000340">
    <property type="entry name" value="Dual-sp_phosphatase_cat-dom"/>
</dbReference>
<dbReference type="OrthoDB" id="20872at2759"/>
<dbReference type="EMBL" id="GL833176">
    <property type="protein sequence ID" value="EGB03325.1"/>
    <property type="molecule type" value="Genomic_DNA"/>
</dbReference>
<sequence>MFAQACRAGVLEIVLQYLEEGQEVDAQDATQCTGLHHAAANGHLGIISALLKAGASMEARDANKETPLAASCRRGELDGAALLLAHGASCHACDRAGRSVLIHAVLSGSASIVEILLSKMSRDSSRWLPDKLWNWTPLHYASSSGLTPVVDLLLKHSASPYALSSDGSSPFKFAKLEVQMLIRQYILKEPAQCVLPAGLDRGALWLGSRQAAYPQFATDRGFTSILSIFDRGQKDPKLRWMADATETAGLERHEIVISADDTTSHDTASWYSLTIVLKDCIDFVHDAIERKPVVLVHWDLGVCTSLCVGLAYMLTKRRLKLNSSLKHLEAIRPQLQLDIHLRRGLQAMERSLDPRKLRRLENPLRKAPVLALRF</sequence>
<dbReference type="SUPFAM" id="SSF48403">
    <property type="entry name" value="Ankyrin repeat"/>
    <property type="match status" value="1"/>
</dbReference>
<dbReference type="AlphaFoldDB" id="F0YNI5"/>
<dbReference type="CDD" id="cd14498">
    <property type="entry name" value="DSP"/>
    <property type="match status" value="1"/>
</dbReference>
<evidence type="ECO:0000256" key="1">
    <source>
        <dbReference type="ARBA" id="ARBA00022737"/>
    </source>
</evidence>
<evidence type="ECO:0000259" key="4">
    <source>
        <dbReference type="SMART" id="SM00195"/>
    </source>
</evidence>
<dbReference type="PROSITE" id="PS50297">
    <property type="entry name" value="ANK_REP_REGION"/>
    <property type="match status" value="2"/>
</dbReference>
<dbReference type="PANTHER" id="PTHR24171">
    <property type="entry name" value="ANKYRIN REPEAT DOMAIN-CONTAINING PROTEIN 39-RELATED"/>
    <property type="match status" value="1"/>
</dbReference>
<organism evidence="6">
    <name type="scientific">Aureococcus anophagefferens</name>
    <name type="common">Harmful bloom alga</name>
    <dbReference type="NCBI Taxonomy" id="44056"/>
    <lineage>
        <taxon>Eukaryota</taxon>
        <taxon>Sar</taxon>
        <taxon>Stramenopiles</taxon>
        <taxon>Ochrophyta</taxon>
        <taxon>Pelagophyceae</taxon>
        <taxon>Pelagomonadales</taxon>
        <taxon>Pelagomonadaceae</taxon>
        <taxon>Aureococcus</taxon>
    </lineage>
</organism>
<dbReference type="InParanoid" id="F0YNI5"/>
<dbReference type="GeneID" id="20222551"/>
<feature type="domain" description="Tyrosine-protein phosphatase" evidence="4">
    <location>
        <begin position="196"/>
        <end position="351"/>
    </location>
</feature>
<name>F0YNI5_AURAN</name>
<dbReference type="InterPro" id="IPR029021">
    <property type="entry name" value="Prot-tyrosine_phosphatase-like"/>
</dbReference>
<evidence type="ECO:0000313" key="5">
    <source>
        <dbReference type="EMBL" id="EGB03325.1"/>
    </source>
</evidence>
<dbReference type="PROSITE" id="PS50088">
    <property type="entry name" value="ANK_REPEAT"/>
    <property type="match status" value="2"/>
</dbReference>
<dbReference type="InterPro" id="IPR020422">
    <property type="entry name" value="TYR_PHOSPHATASE_DUAL_dom"/>
</dbReference>
<dbReference type="InterPro" id="IPR002110">
    <property type="entry name" value="Ankyrin_rpt"/>
</dbReference>
<evidence type="ECO:0000313" key="6">
    <source>
        <dbReference type="Proteomes" id="UP000002729"/>
    </source>
</evidence>
<dbReference type="KEGG" id="aaf:AURANDRAFT_55582"/>
<dbReference type="InterPro" id="IPR036770">
    <property type="entry name" value="Ankyrin_rpt-contain_sf"/>
</dbReference>
<evidence type="ECO:0000256" key="3">
    <source>
        <dbReference type="PROSITE-ProRule" id="PRU00023"/>
    </source>
</evidence>
<keyword evidence="1" id="KW-0677">Repeat</keyword>
<proteinExistence type="predicted"/>
<feature type="repeat" description="ANK" evidence="3">
    <location>
        <begin position="133"/>
        <end position="165"/>
    </location>
</feature>
<keyword evidence="2 3" id="KW-0040">ANK repeat</keyword>